<dbReference type="Proteomes" id="UP000510888">
    <property type="component" value="Chromosome 1"/>
</dbReference>
<dbReference type="InterPro" id="IPR052350">
    <property type="entry name" value="Metallo-dep_Lactonases"/>
</dbReference>
<dbReference type="AlphaFoldDB" id="A0A7I8BJ33"/>
<comment type="similarity">
    <text evidence="1">Belongs to the metallo-dependent hydrolases superfamily.</text>
</comment>
<evidence type="ECO:0000256" key="1">
    <source>
        <dbReference type="ARBA" id="ARBA00038310"/>
    </source>
</evidence>
<dbReference type="KEGG" id="plad:PPGU16_15000"/>
<feature type="domain" description="Amidohydrolase-related" evidence="2">
    <location>
        <begin position="17"/>
        <end position="307"/>
    </location>
</feature>
<sequence>MNARSQNSIGFDLPIFDAHHHFFDLSDGHYPWLTDAYDPQFFLGDYRAICRDFLPADYRAATAGFQLIGTVHVEAERSRREQVAENGFVARLNAREGLPSVAVAHVYFTQDDCAEVLAAHAADPLVRGVRSKPVTSTHAQVSVRGEPGTMQDEAWLRGLAMLERFGLSWDLRVPYWHLEEAAEVARGVPDTVIVLNHLGLPLDRSDAGLAIWRRGMAALADCGNVHLKVSETGLKGGVWDSVSNRRVIREAVDMFGFSRSMFASNLPVGSLSASFEQMVADVVGALPAASEAQLRDLFAGTCRRVYRVPASTPISAF</sequence>
<evidence type="ECO:0000259" key="2">
    <source>
        <dbReference type="Pfam" id="PF04909"/>
    </source>
</evidence>
<name>A0A7I8BJ33_9BURK</name>
<evidence type="ECO:0000313" key="4">
    <source>
        <dbReference type="Proteomes" id="UP000510888"/>
    </source>
</evidence>
<dbReference type="InterPro" id="IPR032466">
    <property type="entry name" value="Metal_Hydrolase"/>
</dbReference>
<dbReference type="Gene3D" id="3.20.20.140">
    <property type="entry name" value="Metal-dependent hydrolases"/>
    <property type="match status" value="1"/>
</dbReference>
<organism evidence="3 4">
    <name type="scientific">Paraburkholderia largidicola</name>
    <dbReference type="NCBI Taxonomy" id="3014751"/>
    <lineage>
        <taxon>Bacteria</taxon>
        <taxon>Pseudomonadati</taxon>
        <taxon>Pseudomonadota</taxon>
        <taxon>Betaproteobacteria</taxon>
        <taxon>Burkholderiales</taxon>
        <taxon>Burkholderiaceae</taxon>
        <taxon>Paraburkholderia</taxon>
    </lineage>
</organism>
<dbReference type="InterPro" id="IPR006680">
    <property type="entry name" value="Amidohydro-rel"/>
</dbReference>
<accession>A0A7I8BJ33</accession>
<dbReference type="EMBL" id="AP023174">
    <property type="protein sequence ID" value="BCF88433.1"/>
    <property type="molecule type" value="Genomic_DNA"/>
</dbReference>
<protein>
    <recommendedName>
        <fullName evidence="2">Amidohydrolase-related domain-containing protein</fullName>
    </recommendedName>
</protein>
<dbReference type="PANTHER" id="PTHR43569:SF1">
    <property type="entry name" value="BLL3371 PROTEIN"/>
    <property type="match status" value="1"/>
</dbReference>
<dbReference type="PANTHER" id="PTHR43569">
    <property type="entry name" value="AMIDOHYDROLASE"/>
    <property type="match status" value="1"/>
</dbReference>
<gene>
    <name evidence="3" type="ORF">PPGU16_15000</name>
</gene>
<evidence type="ECO:0000313" key="3">
    <source>
        <dbReference type="EMBL" id="BCF88433.1"/>
    </source>
</evidence>
<proteinExistence type="inferred from homology"/>
<dbReference type="RefSeq" id="WP_180722388.1">
    <property type="nucleotide sequence ID" value="NZ_AP023174.1"/>
</dbReference>
<dbReference type="SUPFAM" id="SSF51556">
    <property type="entry name" value="Metallo-dependent hydrolases"/>
    <property type="match status" value="1"/>
</dbReference>
<dbReference type="Pfam" id="PF04909">
    <property type="entry name" value="Amidohydro_2"/>
    <property type="match status" value="1"/>
</dbReference>
<keyword evidence="4" id="KW-1185">Reference proteome</keyword>
<reference evidence="3 4" key="1">
    <citation type="journal article" date="2020" name="Genes (Basel)">
        <title>Genomic Comparison of Insect Gut Symbionts from Divergent Burkholderia Subclades.</title>
        <authorList>
            <person name="Takeshita K."/>
            <person name="Kikuchi Y."/>
        </authorList>
    </citation>
    <scope>NUCLEOTIDE SEQUENCE [LARGE SCALE GENOMIC DNA]</scope>
    <source>
        <strain evidence="3 4">PGU16</strain>
    </source>
</reference>
<dbReference type="GO" id="GO:0016787">
    <property type="term" value="F:hydrolase activity"/>
    <property type="evidence" value="ECO:0007669"/>
    <property type="project" value="InterPro"/>
</dbReference>